<organism evidence="2 3">
    <name type="scientific">Listeria monocytogenes serotype 4a (strain M7)</name>
    <dbReference type="NCBI Taxonomy" id="1030009"/>
    <lineage>
        <taxon>Bacteria</taxon>
        <taxon>Bacillati</taxon>
        <taxon>Bacillota</taxon>
        <taxon>Bacilli</taxon>
        <taxon>Bacillales</taxon>
        <taxon>Listeriaceae</taxon>
        <taxon>Listeria</taxon>
    </lineage>
</organism>
<gene>
    <name evidence="2" type="ordered locus">LMM7_2475</name>
</gene>
<feature type="transmembrane region" description="Helical" evidence="1">
    <location>
        <begin position="80"/>
        <end position="97"/>
    </location>
</feature>
<dbReference type="InterPro" id="IPR025962">
    <property type="entry name" value="SdpI/YhfL"/>
</dbReference>
<keyword evidence="1" id="KW-1133">Transmembrane helix</keyword>
<protein>
    <recommendedName>
        <fullName evidence="4">SdpI family protein</fullName>
    </recommendedName>
</protein>
<dbReference type="AlphaFoldDB" id="A0A0E0UZR9"/>
<reference evidence="2 3" key="1">
    <citation type="journal article" date="2011" name="J. Bacteriol.">
        <title>Genome sequence of the nonpathogenic Listeria monocytogenes serovar 4a strain M7.</title>
        <authorList>
            <person name="Chen J."/>
            <person name="Xia Y."/>
            <person name="Cheng C."/>
            <person name="Fang C."/>
            <person name="Shan Y."/>
            <person name="Jin G."/>
            <person name="Fang W."/>
        </authorList>
    </citation>
    <scope>NUCLEOTIDE SEQUENCE [LARGE SCALE GENOMIC DNA]</scope>
    <source>
        <strain evidence="2 3">M7</strain>
    </source>
</reference>
<dbReference type="KEGG" id="lmq:LMM7_2475"/>
<sequence>MFDLIFPLLLIILGVIYRVNPPKNKESRFSYRTKASLKNEISWQKAHQLLGIYWITIGVLLLVLSLTLAFIPMHAFVRSSILLTTSIFAVLLSVILVEKKLQ</sequence>
<evidence type="ECO:0000313" key="3">
    <source>
        <dbReference type="Proteomes" id="UP000000486"/>
    </source>
</evidence>
<keyword evidence="1" id="KW-0812">Transmembrane</keyword>
<evidence type="ECO:0008006" key="4">
    <source>
        <dbReference type="Google" id="ProtNLM"/>
    </source>
</evidence>
<evidence type="ECO:0000313" key="2">
    <source>
        <dbReference type="EMBL" id="AEH93480.1"/>
    </source>
</evidence>
<dbReference type="RefSeq" id="WP_012580794.1">
    <property type="nucleotide sequence ID" value="NC_017537.1"/>
</dbReference>
<keyword evidence="1" id="KW-0472">Membrane</keyword>
<feature type="transmembrane region" description="Helical" evidence="1">
    <location>
        <begin position="52"/>
        <end position="73"/>
    </location>
</feature>
<dbReference type="Proteomes" id="UP000000486">
    <property type="component" value="Chromosome"/>
</dbReference>
<dbReference type="Pfam" id="PF13630">
    <property type="entry name" value="SdpI"/>
    <property type="match status" value="1"/>
</dbReference>
<dbReference type="HOGENOM" id="CLU_155106_2_0_9"/>
<dbReference type="EMBL" id="CP002816">
    <property type="protein sequence ID" value="AEH93480.1"/>
    <property type="molecule type" value="Genomic_DNA"/>
</dbReference>
<name>A0A0E0UZR9_LISMM</name>
<evidence type="ECO:0000256" key="1">
    <source>
        <dbReference type="SAM" id="Phobius"/>
    </source>
</evidence>
<dbReference type="PATRIC" id="fig|1030009.3.peg.2465"/>
<accession>A0A0E0UZR9</accession>
<proteinExistence type="predicted"/>